<accession>A0A6G1AZA2</accession>
<reference evidence="3 4" key="1">
    <citation type="submission" date="2019-11" db="EMBL/GenBank/DDBJ databases">
        <authorList>
            <person name="Yang C."/>
            <person name="Li F."/>
        </authorList>
    </citation>
    <scope>NUCLEOTIDE SEQUENCE [LARGE SCALE GENOMIC DNA]</scope>
    <source>
        <strain evidence="3">KB4526</strain>
        <tissue evidence="3">Muscle</tissue>
    </source>
</reference>
<dbReference type="Gene3D" id="3.10.10.10">
    <property type="entry name" value="HIV Type 1 Reverse Transcriptase, subunit A, domain 1"/>
    <property type="match status" value="1"/>
</dbReference>
<dbReference type="Pfam" id="PF00078">
    <property type="entry name" value="RVT_1"/>
    <property type="match status" value="1"/>
</dbReference>
<evidence type="ECO:0000259" key="2">
    <source>
        <dbReference type="Pfam" id="PF00078"/>
    </source>
</evidence>
<gene>
    <name evidence="3" type="primary">Ervk8</name>
    <name evidence="3" type="ORF">FOF47_R04506</name>
</gene>
<dbReference type="InterPro" id="IPR051320">
    <property type="entry name" value="Viral_Replic_Matur_Polypro"/>
</dbReference>
<dbReference type="InterPro" id="IPR000477">
    <property type="entry name" value="RT_dom"/>
</dbReference>
<comment type="caution">
    <text evidence="3">The sequence shown here is derived from an EMBL/GenBank/DDBJ whole genome shotgun (WGS) entry which is preliminary data.</text>
</comment>
<dbReference type="SUPFAM" id="SSF56672">
    <property type="entry name" value="DNA/RNA polymerases"/>
    <property type="match status" value="1"/>
</dbReference>
<evidence type="ECO:0000313" key="4">
    <source>
        <dbReference type="Proteomes" id="UP000475037"/>
    </source>
</evidence>
<dbReference type="PANTHER" id="PTHR33064:SF36">
    <property type="entry name" value="CCHC-TYPE DOMAIN-CONTAINING PROTEIN"/>
    <property type="match status" value="1"/>
</dbReference>
<dbReference type="InterPro" id="IPR043502">
    <property type="entry name" value="DNA/RNA_pol_sf"/>
</dbReference>
<dbReference type="Proteomes" id="UP000475037">
    <property type="component" value="Unassembled WGS sequence"/>
</dbReference>
<proteinExistence type="predicted"/>
<evidence type="ECO:0000313" key="3">
    <source>
        <dbReference type="EMBL" id="KAF0880946.1"/>
    </source>
</evidence>
<organism evidence="3 4">
    <name type="scientific">Crocuta crocuta</name>
    <name type="common">Spotted hyena</name>
    <dbReference type="NCBI Taxonomy" id="9678"/>
    <lineage>
        <taxon>Eukaryota</taxon>
        <taxon>Metazoa</taxon>
        <taxon>Chordata</taxon>
        <taxon>Craniata</taxon>
        <taxon>Vertebrata</taxon>
        <taxon>Euteleostomi</taxon>
        <taxon>Mammalia</taxon>
        <taxon>Eutheria</taxon>
        <taxon>Laurasiatheria</taxon>
        <taxon>Carnivora</taxon>
        <taxon>Feliformia</taxon>
        <taxon>Hyaenidae</taxon>
        <taxon>Crocuta</taxon>
    </lineage>
</organism>
<protein>
    <recommendedName>
        <fullName evidence="1">RNA-directed DNA polymerase</fullName>
        <ecNumber evidence="1">2.7.7.49</ecNumber>
    </recommendedName>
</protein>
<name>A0A6G1AZA2_CROCR</name>
<dbReference type="PANTHER" id="PTHR33064">
    <property type="entry name" value="POL PROTEIN"/>
    <property type="match status" value="1"/>
</dbReference>
<evidence type="ECO:0000256" key="1">
    <source>
        <dbReference type="ARBA" id="ARBA00012493"/>
    </source>
</evidence>
<feature type="domain" description="Reverse transcriptase" evidence="2">
    <location>
        <begin position="38"/>
        <end position="139"/>
    </location>
</feature>
<dbReference type="GO" id="GO:0003964">
    <property type="term" value="F:RNA-directed DNA polymerase activity"/>
    <property type="evidence" value="ECO:0007669"/>
    <property type="project" value="UniProtKB-EC"/>
</dbReference>
<dbReference type="EC" id="2.7.7.49" evidence="1"/>
<dbReference type="AlphaFoldDB" id="A0A6G1AZA2"/>
<keyword evidence="4" id="KW-1185">Reference proteome</keyword>
<feature type="non-terminal residue" evidence="3">
    <location>
        <position position="143"/>
    </location>
</feature>
<sequence>FPISLTHRRGLKPITDRLKQQGLPIPVSSPCNMPTLPVHKPSGAYRLFQDLRLINEAIVPLHPIVPNPYTLLSHVPLRTSHFTGLDLKDAFSTIPLHPDSYHLFAFTWEDPDTNVSGQLAWTVLPQGFRDSPHIFGRALATDL</sequence>
<feature type="non-terminal residue" evidence="3">
    <location>
        <position position="1"/>
    </location>
</feature>
<dbReference type="EMBL" id="VOAJ01003033">
    <property type="protein sequence ID" value="KAF0880946.1"/>
    <property type="molecule type" value="Genomic_DNA"/>
</dbReference>